<dbReference type="EMBL" id="RJJR01000002">
    <property type="protein sequence ID" value="RNI38790.1"/>
    <property type="molecule type" value="Genomic_DNA"/>
</dbReference>
<keyword evidence="4" id="KW-1185">Reference proteome</keyword>
<dbReference type="RefSeq" id="WP_123119353.1">
    <property type="nucleotide sequence ID" value="NZ_RJJR01000002.1"/>
</dbReference>
<dbReference type="PANTHER" id="PTHR46268">
    <property type="entry name" value="STRESS RESPONSE PROTEIN NHAX"/>
    <property type="match status" value="1"/>
</dbReference>
<evidence type="ECO:0000259" key="2">
    <source>
        <dbReference type="Pfam" id="PF00582"/>
    </source>
</evidence>
<feature type="domain" description="UspA" evidence="2">
    <location>
        <begin position="1"/>
        <end position="140"/>
    </location>
</feature>
<protein>
    <submittedName>
        <fullName evidence="3">Universal stress protein</fullName>
    </submittedName>
</protein>
<comment type="caution">
    <text evidence="3">The sequence shown here is derived from an EMBL/GenBank/DDBJ whole genome shotgun (WGS) entry which is preliminary data.</text>
</comment>
<organism evidence="3 4">
    <name type="scientific">Hanamia caeni</name>
    <dbReference type="NCBI Taxonomy" id="2294116"/>
    <lineage>
        <taxon>Bacteria</taxon>
        <taxon>Pseudomonadati</taxon>
        <taxon>Bacteroidota</taxon>
        <taxon>Chitinophagia</taxon>
        <taxon>Chitinophagales</taxon>
        <taxon>Chitinophagaceae</taxon>
        <taxon>Hanamia</taxon>
    </lineage>
</organism>
<name>A0A3M9NLW9_9BACT</name>
<dbReference type="InterPro" id="IPR006016">
    <property type="entry name" value="UspA"/>
</dbReference>
<evidence type="ECO:0000313" key="4">
    <source>
        <dbReference type="Proteomes" id="UP000267223"/>
    </source>
</evidence>
<proteinExistence type="inferred from homology"/>
<evidence type="ECO:0000256" key="1">
    <source>
        <dbReference type="ARBA" id="ARBA00008791"/>
    </source>
</evidence>
<dbReference type="AlphaFoldDB" id="A0A3M9NLW9"/>
<dbReference type="OrthoDB" id="9788959at2"/>
<dbReference type="SUPFAM" id="SSF52402">
    <property type="entry name" value="Adenine nucleotide alpha hydrolases-like"/>
    <property type="match status" value="2"/>
</dbReference>
<dbReference type="InterPro" id="IPR006015">
    <property type="entry name" value="Universal_stress_UspA"/>
</dbReference>
<gene>
    <name evidence="3" type="ORF">EFY79_03780</name>
</gene>
<sequence length="274" mass="30456">MKNFLVPVDFSEASRNAAKYALSLGEVLKAKVIFLNVVPIGLLIEDESFNSRIAAQAELVESNKDFLSKEITEISKNHLVATEGYVAEGAASEMILTMANENQSDLIIMGMKGKGKSSSIFGSTTTSVIKKSNYSMLVIPEGASYESIDTICYATDLNDRKEAKDISILLKIAEKYNSAIQILHVQKQEGEISDDEFIHKMRVHSNFDGLKRTFNVVTDSDVIYGINNYLENNPAEILAMTARKHSFLERLFGTVHTKKMSYETKIPLLVLKEG</sequence>
<reference evidence="3 4" key="1">
    <citation type="submission" date="2018-11" db="EMBL/GenBank/DDBJ databases">
        <title>Draft genome sequence of Ferruginibacter sp. BO-59.</title>
        <authorList>
            <person name="Im W.T."/>
        </authorList>
    </citation>
    <scope>NUCLEOTIDE SEQUENCE [LARGE SCALE GENOMIC DNA]</scope>
    <source>
        <strain evidence="3 4">BO-59</strain>
    </source>
</reference>
<accession>A0A3M9NLW9</accession>
<dbReference type="PRINTS" id="PR01438">
    <property type="entry name" value="UNVRSLSTRESS"/>
</dbReference>
<dbReference type="CDD" id="cd00293">
    <property type="entry name" value="USP-like"/>
    <property type="match status" value="1"/>
</dbReference>
<dbReference type="PANTHER" id="PTHR46268:SF6">
    <property type="entry name" value="UNIVERSAL STRESS PROTEIN UP12"/>
    <property type="match status" value="1"/>
</dbReference>
<dbReference type="Pfam" id="PF00582">
    <property type="entry name" value="Usp"/>
    <property type="match status" value="1"/>
</dbReference>
<dbReference type="Proteomes" id="UP000267223">
    <property type="component" value="Unassembled WGS sequence"/>
</dbReference>
<comment type="similarity">
    <text evidence="1">Belongs to the universal stress protein A family.</text>
</comment>
<evidence type="ECO:0000313" key="3">
    <source>
        <dbReference type="EMBL" id="RNI38790.1"/>
    </source>
</evidence>
<dbReference type="Gene3D" id="3.40.50.12370">
    <property type="match status" value="1"/>
</dbReference>